<evidence type="ECO:0000313" key="3">
    <source>
        <dbReference type="EMBL" id="KDR08257.1"/>
    </source>
</evidence>
<dbReference type="EMBL" id="KK853350">
    <property type="protein sequence ID" value="KDR08257.1"/>
    <property type="molecule type" value="Genomic_DNA"/>
</dbReference>
<name>A0A067QV63_ZOONE</name>
<dbReference type="Gene3D" id="3.40.50.720">
    <property type="entry name" value="NAD(P)-binding Rossmann-like Domain"/>
    <property type="match status" value="1"/>
</dbReference>
<evidence type="ECO:0000313" key="4">
    <source>
        <dbReference type="Proteomes" id="UP000027135"/>
    </source>
</evidence>
<dbReference type="PANTHER" id="PTHR43157:SF31">
    <property type="entry name" value="PHOSPHATIDYLINOSITOL-GLYCAN BIOSYNTHESIS CLASS F PROTEIN"/>
    <property type="match status" value="1"/>
</dbReference>
<dbReference type="Pfam" id="PF00106">
    <property type="entry name" value="adh_short"/>
    <property type="match status" value="1"/>
</dbReference>
<organism evidence="3 4">
    <name type="scientific">Zootermopsis nevadensis</name>
    <name type="common">Dampwood termite</name>
    <dbReference type="NCBI Taxonomy" id="136037"/>
    <lineage>
        <taxon>Eukaryota</taxon>
        <taxon>Metazoa</taxon>
        <taxon>Ecdysozoa</taxon>
        <taxon>Arthropoda</taxon>
        <taxon>Hexapoda</taxon>
        <taxon>Insecta</taxon>
        <taxon>Pterygota</taxon>
        <taxon>Neoptera</taxon>
        <taxon>Polyneoptera</taxon>
        <taxon>Dictyoptera</taxon>
        <taxon>Blattodea</taxon>
        <taxon>Blattoidea</taxon>
        <taxon>Termitoidae</taxon>
        <taxon>Termopsidae</taxon>
        <taxon>Zootermopsis</taxon>
    </lineage>
</organism>
<dbReference type="PRINTS" id="PR00080">
    <property type="entry name" value="SDRFAMILY"/>
</dbReference>
<dbReference type="GO" id="GO:0016491">
    <property type="term" value="F:oxidoreductase activity"/>
    <property type="evidence" value="ECO:0007669"/>
    <property type="project" value="UniProtKB-KW"/>
</dbReference>
<accession>A0A067QV63</accession>
<dbReference type="PRINTS" id="PR00081">
    <property type="entry name" value="GDHRDH"/>
</dbReference>
<comment type="similarity">
    <text evidence="2">Belongs to the short-chain dehydrogenases/reductases (SDR) family.</text>
</comment>
<dbReference type="InterPro" id="IPR036291">
    <property type="entry name" value="NAD(P)-bd_dom_sf"/>
</dbReference>
<dbReference type="STRING" id="136037.A0A067QV63"/>
<dbReference type="OMA" id="THICARI"/>
<dbReference type="InterPro" id="IPR002347">
    <property type="entry name" value="SDR_fam"/>
</dbReference>
<keyword evidence="4" id="KW-1185">Reference proteome</keyword>
<protein>
    <submittedName>
        <fullName evidence="3">Retinol dehydrogenase 12</fullName>
    </submittedName>
</protein>
<dbReference type="AlphaFoldDB" id="A0A067QV63"/>
<evidence type="ECO:0000256" key="2">
    <source>
        <dbReference type="RuleBase" id="RU000363"/>
    </source>
</evidence>
<evidence type="ECO:0000256" key="1">
    <source>
        <dbReference type="ARBA" id="ARBA00023002"/>
    </source>
</evidence>
<keyword evidence="1" id="KW-0560">Oxidoreductase</keyword>
<dbReference type="InParanoid" id="A0A067QV63"/>
<feature type="non-terminal residue" evidence="3">
    <location>
        <position position="249"/>
    </location>
</feature>
<gene>
    <name evidence="3" type="ORF">L798_02036</name>
</gene>
<dbReference type="Proteomes" id="UP000027135">
    <property type="component" value="Unassembled WGS sequence"/>
</dbReference>
<reference evidence="3 4" key="1">
    <citation type="journal article" date="2014" name="Nat. Commun.">
        <title>Molecular traces of alternative social organization in a termite genome.</title>
        <authorList>
            <person name="Terrapon N."/>
            <person name="Li C."/>
            <person name="Robertson H.M."/>
            <person name="Ji L."/>
            <person name="Meng X."/>
            <person name="Booth W."/>
            <person name="Chen Z."/>
            <person name="Childers C.P."/>
            <person name="Glastad K.M."/>
            <person name="Gokhale K."/>
            <person name="Gowin J."/>
            <person name="Gronenberg W."/>
            <person name="Hermansen R.A."/>
            <person name="Hu H."/>
            <person name="Hunt B.G."/>
            <person name="Huylmans A.K."/>
            <person name="Khalil S.M."/>
            <person name="Mitchell R.D."/>
            <person name="Munoz-Torres M.C."/>
            <person name="Mustard J.A."/>
            <person name="Pan H."/>
            <person name="Reese J.T."/>
            <person name="Scharf M.E."/>
            <person name="Sun F."/>
            <person name="Vogel H."/>
            <person name="Xiao J."/>
            <person name="Yang W."/>
            <person name="Yang Z."/>
            <person name="Yang Z."/>
            <person name="Zhou J."/>
            <person name="Zhu J."/>
            <person name="Brent C.S."/>
            <person name="Elsik C.G."/>
            <person name="Goodisman M.A."/>
            <person name="Liberles D.A."/>
            <person name="Roe R.M."/>
            <person name="Vargo E.L."/>
            <person name="Vilcinskas A."/>
            <person name="Wang J."/>
            <person name="Bornberg-Bauer E."/>
            <person name="Korb J."/>
            <person name="Zhang G."/>
            <person name="Liebig J."/>
        </authorList>
    </citation>
    <scope>NUCLEOTIDE SEQUENCE [LARGE SCALE GENOMIC DNA]</scope>
    <source>
        <tissue evidence="3">Whole organism</tissue>
    </source>
</reference>
<proteinExistence type="inferred from homology"/>
<sequence length="249" mass="27875">MHPKISRIGRICDSEMVFAGARVIMACRDIKKADEVAKDILSQTENVEGAGTVEVVPLNLGSLASVRKCAQEILRTEDKIHLLVNNAGVMMCPQSKTEDGFETHIGVNHLGHFLFTCMLLSRIIRSAPARIVTVSSVAHQWGTMYLEDINLKQSYTPWKAYRQSKLANLLFTKELARRLQDTGVTTYAVHPGLVNTDLQRHMDDAYFVGLSMMTRFVATLLFKSPEEGAQTSIYCSVDENQQNKTGLYY</sequence>
<dbReference type="SUPFAM" id="SSF51735">
    <property type="entry name" value="NAD(P)-binding Rossmann-fold domains"/>
    <property type="match status" value="1"/>
</dbReference>
<dbReference type="eggNOG" id="KOG1208">
    <property type="taxonomic scope" value="Eukaryota"/>
</dbReference>
<dbReference type="PANTHER" id="PTHR43157">
    <property type="entry name" value="PHOSPHATIDYLINOSITOL-GLYCAN BIOSYNTHESIS CLASS F PROTEIN-RELATED"/>
    <property type="match status" value="1"/>
</dbReference>